<proteinExistence type="predicted"/>
<dbReference type="AlphaFoldDB" id="A0A1T4XWX3"/>
<dbReference type="RefSeq" id="WP_078714180.1">
    <property type="nucleotide sequence ID" value="NZ_FUYG01000004.1"/>
</dbReference>
<gene>
    <name evidence="1" type="ORF">SAMN06295879_1883</name>
</gene>
<sequence length="78" mass="8631">MSDYSFGGAADIDRAIGFLVSLDNEQRNALAVLEIDQAIDELQAEYVKVQADPNHVPSNEFIAALSGYLEMADDRERQ</sequence>
<accession>A0A1T4XWX3</accession>
<organism evidence="1 2">
    <name type="scientific">Agreia bicolorata</name>
    <dbReference type="NCBI Taxonomy" id="110935"/>
    <lineage>
        <taxon>Bacteria</taxon>
        <taxon>Bacillati</taxon>
        <taxon>Actinomycetota</taxon>
        <taxon>Actinomycetes</taxon>
        <taxon>Micrococcales</taxon>
        <taxon>Microbacteriaceae</taxon>
        <taxon>Agreia</taxon>
    </lineage>
</organism>
<dbReference type="EMBL" id="FUYG01000004">
    <property type="protein sequence ID" value="SKA94047.1"/>
    <property type="molecule type" value="Genomic_DNA"/>
</dbReference>
<protein>
    <submittedName>
        <fullName evidence="1">Uncharacterized protein</fullName>
    </submittedName>
</protein>
<dbReference type="Proteomes" id="UP000189735">
    <property type="component" value="Unassembled WGS sequence"/>
</dbReference>
<reference evidence="2" key="1">
    <citation type="submission" date="2017-02" db="EMBL/GenBank/DDBJ databases">
        <authorList>
            <person name="Varghese N."/>
            <person name="Submissions S."/>
        </authorList>
    </citation>
    <scope>NUCLEOTIDE SEQUENCE [LARGE SCALE GENOMIC DNA]</scope>
    <source>
        <strain evidence="2">VKM Ac-2052</strain>
    </source>
</reference>
<evidence type="ECO:0000313" key="1">
    <source>
        <dbReference type="EMBL" id="SKA94047.1"/>
    </source>
</evidence>
<name>A0A1T4XWX3_9MICO</name>
<evidence type="ECO:0000313" key="2">
    <source>
        <dbReference type="Proteomes" id="UP000189735"/>
    </source>
</evidence>